<keyword evidence="12" id="KW-0325">Glycoprotein</keyword>
<dbReference type="InterPro" id="IPR000326">
    <property type="entry name" value="PAP2/HPO"/>
</dbReference>
<reference evidence="20" key="2">
    <citation type="submission" date="2025-08" db="UniProtKB">
        <authorList>
            <consortium name="Ensembl"/>
        </authorList>
    </citation>
    <scope>IDENTIFICATION</scope>
</reference>
<name>A0A3B4CCL0_PYGNA</name>
<comment type="function">
    <text evidence="13">Hydrolyzes glucose-6-phosphate to glucose in the endoplasmic reticulum. Forms with the glucose-6-phosphate transporter (SLC37A4/G6PT) the complex responsible for glucose production in the terminal step of glycogenolysis and gluconeogenesis. Hence, it is the key enzyme in homeostatic regulation of blood glucose levels.</text>
</comment>
<evidence type="ECO:0000313" key="21">
    <source>
        <dbReference type="Proteomes" id="UP001501920"/>
    </source>
</evidence>
<reference evidence="20" key="3">
    <citation type="submission" date="2025-09" db="UniProtKB">
        <authorList>
            <consortium name="Ensembl"/>
        </authorList>
    </citation>
    <scope>IDENTIFICATION</scope>
</reference>
<feature type="transmembrane region" description="Helical" evidence="18">
    <location>
        <begin position="271"/>
        <end position="291"/>
    </location>
</feature>
<reference evidence="20 21" key="1">
    <citation type="submission" date="2020-10" db="EMBL/GenBank/DDBJ databases">
        <title>Pygocentrus nattereri (red-bellied piranha) genome, fPygNat1, primary haplotype.</title>
        <authorList>
            <person name="Myers G."/>
            <person name="Meyer A."/>
            <person name="Karagic N."/>
            <person name="Pippel M."/>
            <person name="Winkler S."/>
            <person name="Tracey A."/>
            <person name="Wood J."/>
            <person name="Formenti G."/>
            <person name="Howe K."/>
            <person name="Fedrigo O."/>
            <person name="Jarvis E.D."/>
        </authorList>
    </citation>
    <scope>NUCLEOTIDE SEQUENCE [LARGE SCALE GENOMIC DNA]</scope>
</reference>
<dbReference type="OrthoDB" id="6416209at2759"/>
<keyword evidence="8" id="KW-0378">Hydrolase</keyword>
<dbReference type="SUPFAM" id="SSF48317">
    <property type="entry name" value="Acid phosphatase/Vanadium-dependent haloperoxidase"/>
    <property type="match status" value="1"/>
</dbReference>
<evidence type="ECO:0000256" key="13">
    <source>
        <dbReference type="ARBA" id="ARBA00037155"/>
    </source>
</evidence>
<feature type="domain" description="Phosphatidic acid phosphatase type 2/haloperoxidase" evidence="19">
    <location>
        <begin position="67"/>
        <end position="206"/>
    </location>
</feature>
<feature type="active site" description="Proton donor" evidence="16">
    <location>
        <position position="129"/>
    </location>
</feature>
<dbReference type="RefSeq" id="XP_017570985.1">
    <property type="nucleotide sequence ID" value="XM_017715496.1"/>
</dbReference>
<evidence type="ECO:0000256" key="4">
    <source>
        <dbReference type="ARBA" id="ARBA00009266"/>
    </source>
</evidence>
<dbReference type="GO" id="GO:0005789">
    <property type="term" value="C:endoplasmic reticulum membrane"/>
    <property type="evidence" value="ECO:0007669"/>
    <property type="project" value="UniProtKB-SubCell"/>
</dbReference>
<evidence type="ECO:0000256" key="12">
    <source>
        <dbReference type="ARBA" id="ARBA00023180"/>
    </source>
</evidence>
<dbReference type="AlphaFoldDB" id="A0A3B4CCL0"/>
<dbReference type="GeneID" id="108438017"/>
<evidence type="ECO:0000256" key="5">
    <source>
        <dbReference type="ARBA" id="ARBA00012634"/>
    </source>
</evidence>
<dbReference type="OMA" id="EEHLFYV"/>
<feature type="transmembrane region" description="Helical" evidence="18">
    <location>
        <begin position="161"/>
        <end position="183"/>
    </location>
</feature>
<keyword evidence="7 18" id="KW-0812">Transmembrane</keyword>
<keyword evidence="21" id="KW-1185">Reference proteome</keyword>
<dbReference type="GO" id="GO:0051156">
    <property type="term" value="P:glucose 6-phosphate metabolic process"/>
    <property type="evidence" value="ECO:0007669"/>
    <property type="project" value="TreeGrafter"/>
</dbReference>
<dbReference type="InterPro" id="IPR036938">
    <property type="entry name" value="PAP2/HPO_sf"/>
</dbReference>
<dbReference type="CDD" id="cd03381">
    <property type="entry name" value="PAP2_glucose_6_phosphatase"/>
    <property type="match status" value="1"/>
</dbReference>
<dbReference type="Gene3D" id="1.20.144.10">
    <property type="entry name" value="Phosphatidic acid phosphatase type 2/haloperoxidase"/>
    <property type="match status" value="1"/>
</dbReference>
<feature type="binding site" evidence="17">
    <location>
        <position position="180"/>
    </location>
    <ligand>
        <name>substrate</name>
    </ligand>
</feature>
<keyword evidence="6" id="KW-0312">Gluconeogenesis</keyword>
<feature type="transmembrane region" description="Helical" evidence="18">
    <location>
        <begin position="303"/>
        <end position="319"/>
    </location>
</feature>
<evidence type="ECO:0000256" key="9">
    <source>
        <dbReference type="ARBA" id="ARBA00022824"/>
    </source>
</evidence>
<comment type="similarity">
    <text evidence="4">Belongs to the glucose-6-phosphatase family.</text>
</comment>
<dbReference type="SMART" id="SM00014">
    <property type="entry name" value="acidPPc"/>
    <property type="match status" value="1"/>
</dbReference>
<evidence type="ECO:0000256" key="16">
    <source>
        <dbReference type="PIRSR" id="PIRSR000905-1"/>
    </source>
</evidence>
<evidence type="ECO:0000256" key="15">
    <source>
        <dbReference type="ARBA" id="ARBA00041981"/>
    </source>
</evidence>
<evidence type="ECO:0000256" key="10">
    <source>
        <dbReference type="ARBA" id="ARBA00022989"/>
    </source>
</evidence>
<feature type="binding site" evidence="17">
    <location>
        <position position="93"/>
    </location>
    <ligand>
        <name>substrate</name>
    </ligand>
</feature>
<dbReference type="GO" id="GO:0004346">
    <property type="term" value="F:glucose-6-phosphatase activity"/>
    <property type="evidence" value="ECO:0007669"/>
    <property type="project" value="UniProtKB-EC"/>
</dbReference>
<protein>
    <recommendedName>
        <fullName evidence="14">Glucose-6-phosphatase catalytic subunit 1</fullName>
        <ecNumber evidence="5">3.1.3.9</ecNumber>
    </recommendedName>
    <alternativeName>
        <fullName evidence="15">Glucose-6-phosphatase</fullName>
    </alternativeName>
</protein>
<dbReference type="STRING" id="42514.ENSPNAP00000008189"/>
<comment type="catalytic activity">
    <reaction evidence="1">
        <text>D-glucose 6-phosphate + H2O = D-glucose + phosphate</text>
        <dbReference type="Rhea" id="RHEA:16689"/>
        <dbReference type="ChEBI" id="CHEBI:4167"/>
        <dbReference type="ChEBI" id="CHEBI:15377"/>
        <dbReference type="ChEBI" id="CHEBI:43474"/>
        <dbReference type="ChEBI" id="CHEBI:61548"/>
        <dbReference type="EC" id="3.1.3.9"/>
    </reaction>
</comment>
<dbReference type="UniPathway" id="UPA00138"/>
<dbReference type="InterPro" id="IPR016275">
    <property type="entry name" value="Glucose-6-phosphatase"/>
</dbReference>
<evidence type="ECO:0000259" key="19">
    <source>
        <dbReference type="SMART" id="SM00014"/>
    </source>
</evidence>
<feature type="transmembrane region" description="Helical" evidence="18">
    <location>
        <begin position="331"/>
        <end position="355"/>
    </location>
</feature>
<dbReference type="GO" id="GO:0006094">
    <property type="term" value="P:gluconeogenesis"/>
    <property type="evidence" value="ECO:0007669"/>
    <property type="project" value="UniProtKB-UniPathway"/>
</dbReference>
<feature type="transmembrane region" description="Helical" evidence="18">
    <location>
        <begin position="218"/>
        <end position="237"/>
    </location>
</feature>
<dbReference type="Pfam" id="PF01569">
    <property type="entry name" value="PAP2"/>
    <property type="match status" value="1"/>
</dbReference>
<dbReference type="PANTHER" id="PTHR12591">
    <property type="entry name" value="GLUCOSE-6-PHOSPHATASE"/>
    <property type="match status" value="1"/>
</dbReference>
<evidence type="ECO:0000256" key="11">
    <source>
        <dbReference type="ARBA" id="ARBA00023136"/>
    </source>
</evidence>
<evidence type="ECO:0000313" key="20">
    <source>
        <dbReference type="Ensembl" id="ENSPNAP00000008189.1"/>
    </source>
</evidence>
<sequence length="377" mass="42221">MYENRWCVLRPQAVMEVLHGYGISTTQYLQLHYGHAQGWFALASAVADLRTTFLVFFPICFHLRTAVGVKLLWVAVVGDWINLVLKWVLFGERPYWWIQETLYYGNSTVPKIQQFPTTCETGPGSPSGHAMGAAGVYYAMVTSLLPLLLKGEGDPVKKWCVHGCLWMLFWAVQVSVCLSRIFIAAHFPHQVIAGVATGIAVAKVFNRASWIYSATLRGYVHTTFFLLSFALGLYVLLDAASADPHWSLVKAQKWCVHPDWVHLDTTPFAGLLRNTGALFGLGLSLHLPMLIETETGNYRHSGIYRLFCALATLLLLSLLDSFRPPVHTQALFYILSFCKSATVPLTTVGFVPYCATMALNVYQRRSYIQRNTLCQAS</sequence>
<dbReference type="EC" id="3.1.3.9" evidence="5"/>
<feature type="transmembrane region" description="Helical" evidence="18">
    <location>
        <begin position="130"/>
        <end position="149"/>
    </location>
</feature>
<dbReference type="CTD" id="100000750"/>
<keyword evidence="10 18" id="KW-1133">Transmembrane helix</keyword>
<organism evidence="20 21">
    <name type="scientific">Pygocentrus nattereri</name>
    <name type="common">Red-bellied piranha</name>
    <dbReference type="NCBI Taxonomy" id="42514"/>
    <lineage>
        <taxon>Eukaryota</taxon>
        <taxon>Metazoa</taxon>
        <taxon>Chordata</taxon>
        <taxon>Craniata</taxon>
        <taxon>Vertebrata</taxon>
        <taxon>Euteleostomi</taxon>
        <taxon>Actinopterygii</taxon>
        <taxon>Neopterygii</taxon>
        <taxon>Teleostei</taxon>
        <taxon>Ostariophysi</taxon>
        <taxon>Characiformes</taxon>
        <taxon>Characoidei</taxon>
        <taxon>Pygocentrus</taxon>
    </lineage>
</organism>
<feature type="active site" description="Nucleophile" evidence="16">
    <location>
        <position position="186"/>
    </location>
</feature>
<keyword evidence="11 18" id="KW-0472">Membrane</keyword>
<comment type="subcellular location">
    <subcellularLocation>
        <location evidence="2">Endoplasmic reticulum membrane</location>
        <topology evidence="2">Multi-pass membrane protein</topology>
    </subcellularLocation>
</comment>
<evidence type="ECO:0000256" key="14">
    <source>
        <dbReference type="ARBA" id="ARBA00040687"/>
    </source>
</evidence>
<dbReference type="PANTHER" id="PTHR12591:SF3">
    <property type="entry name" value="GLUCOSE-6-PHOSPHATASE CATALYTIC SUBUNIT 1"/>
    <property type="match status" value="1"/>
</dbReference>
<evidence type="ECO:0000256" key="6">
    <source>
        <dbReference type="ARBA" id="ARBA00022432"/>
    </source>
</evidence>
<proteinExistence type="inferred from homology"/>
<evidence type="ECO:0000256" key="2">
    <source>
        <dbReference type="ARBA" id="ARBA00004477"/>
    </source>
</evidence>
<evidence type="ECO:0000256" key="3">
    <source>
        <dbReference type="ARBA" id="ARBA00004742"/>
    </source>
</evidence>
<dbReference type="Ensembl" id="ENSPNAT00000000550.2">
    <property type="protein sequence ID" value="ENSPNAP00000008189.1"/>
    <property type="gene ID" value="ENSPNAG00000002952.2"/>
</dbReference>
<dbReference type="GeneTree" id="ENSGT00950000183150"/>
<accession>A0A3B4CCL0</accession>
<dbReference type="Proteomes" id="UP001501920">
    <property type="component" value="Chromosome 14"/>
</dbReference>
<evidence type="ECO:0000256" key="18">
    <source>
        <dbReference type="SAM" id="Phobius"/>
    </source>
</evidence>
<evidence type="ECO:0000256" key="7">
    <source>
        <dbReference type="ARBA" id="ARBA00022692"/>
    </source>
</evidence>
<feature type="transmembrane region" description="Helical" evidence="18">
    <location>
        <begin position="189"/>
        <end position="206"/>
    </location>
</feature>
<dbReference type="PIRSF" id="PIRSF000905">
    <property type="entry name" value="Glucose-6-phosphatase"/>
    <property type="match status" value="1"/>
</dbReference>
<keyword evidence="9" id="KW-0256">Endoplasmic reticulum</keyword>
<evidence type="ECO:0000256" key="17">
    <source>
        <dbReference type="PIRSR" id="PIRSR000905-2"/>
    </source>
</evidence>
<evidence type="ECO:0000256" key="1">
    <source>
        <dbReference type="ARBA" id="ARBA00000651"/>
    </source>
</evidence>
<comment type="pathway">
    <text evidence="3">Carbohydrate biosynthesis; gluconeogenesis.</text>
</comment>
<evidence type="ECO:0000256" key="8">
    <source>
        <dbReference type="ARBA" id="ARBA00022801"/>
    </source>
</evidence>